<name>A0A183TCY1_SCHSO</name>
<protein>
    <submittedName>
        <fullName evidence="2">Peptidase_S9 domain-containing protein</fullName>
    </submittedName>
</protein>
<dbReference type="InterPro" id="IPR001375">
    <property type="entry name" value="Peptidase_S9_cat"/>
</dbReference>
<dbReference type="GO" id="GO:0008236">
    <property type="term" value="F:serine-type peptidase activity"/>
    <property type="evidence" value="ECO:0007669"/>
    <property type="project" value="InterPro"/>
</dbReference>
<evidence type="ECO:0000313" key="2">
    <source>
        <dbReference type="WBParaSite" id="SSLN_0001487101-mRNA-1"/>
    </source>
</evidence>
<dbReference type="PANTHER" id="PTHR11731:SF193">
    <property type="entry name" value="DIPEPTIDYL PEPTIDASE 9"/>
    <property type="match status" value="1"/>
</dbReference>
<dbReference type="InterPro" id="IPR050278">
    <property type="entry name" value="Serine_Prot_S9B/DPPIV"/>
</dbReference>
<proteinExistence type="predicted"/>
<dbReference type="PANTHER" id="PTHR11731">
    <property type="entry name" value="PROTEASE FAMILY S9B,C DIPEPTIDYL-PEPTIDASE IV-RELATED"/>
    <property type="match status" value="1"/>
</dbReference>
<feature type="domain" description="Peptidase S9 prolyl oligopeptidase catalytic" evidence="1">
    <location>
        <begin position="30"/>
        <end position="121"/>
    </location>
</feature>
<sequence>LVTFARRPLSSRAFLPFYSHLFWQLTRPFSLGGYMSLMAAARYGDTYRAAIAGSPVVDWAHYDTAYTERYLGVLSYLQGFPDDAPYLMISHGGQDENVHFSHTSSLLQRLDSLGKPYEFFVSFGVVLSNL</sequence>
<dbReference type="AlphaFoldDB" id="A0A183TCY1"/>
<dbReference type="GO" id="GO:0008239">
    <property type="term" value="F:dipeptidyl-peptidase activity"/>
    <property type="evidence" value="ECO:0007669"/>
    <property type="project" value="TreeGrafter"/>
</dbReference>
<accession>A0A183TCY1</accession>
<dbReference type="InterPro" id="IPR029058">
    <property type="entry name" value="AB_hydrolase_fold"/>
</dbReference>
<evidence type="ECO:0000259" key="1">
    <source>
        <dbReference type="Pfam" id="PF00326"/>
    </source>
</evidence>
<reference evidence="2" key="1">
    <citation type="submission" date="2016-06" db="UniProtKB">
        <authorList>
            <consortium name="WormBaseParasite"/>
        </authorList>
    </citation>
    <scope>IDENTIFICATION</scope>
</reference>
<organism evidence="2">
    <name type="scientific">Schistocephalus solidus</name>
    <name type="common">Tapeworm</name>
    <dbReference type="NCBI Taxonomy" id="70667"/>
    <lineage>
        <taxon>Eukaryota</taxon>
        <taxon>Metazoa</taxon>
        <taxon>Spiralia</taxon>
        <taxon>Lophotrochozoa</taxon>
        <taxon>Platyhelminthes</taxon>
        <taxon>Cestoda</taxon>
        <taxon>Eucestoda</taxon>
        <taxon>Diphyllobothriidea</taxon>
        <taxon>Diphyllobothriidae</taxon>
        <taxon>Schistocephalus</taxon>
    </lineage>
</organism>
<dbReference type="Gene3D" id="3.40.50.1820">
    <property type="entry name" value="alpha/beta hydrolase"/>
    <property type="match status" value="1"/>
</dbReference>
<dbReference type="Pfam" id="PF00326">
    <property type="entry name" value="Peptidase_S9"/>
    <property type="match status" value="1"/>
</dbReference>
<dbReference type="GO" id="GO:0006508">
    <property type="term" value="P:proteolysis"/>
    <property type="evidence" value="ECO:0007669"/>
    <property type="project" value="InterPro"/>
</dbReference>
<dbReference type="SUPFAM" id="SSF53474">
    <property type="entry name" value="alpha/beta-Hydrolases"/>
    <property type="match status" value="1"/>
</dbReference>
<dbReference type="WBParaSite" id="SSLN_0001487101-mRNA-1">
    <property type="protein sequence ID" value="SSLN_0001487101-mRNA-1"/>
    <property type="gene ID" value="SSLN_0001487101"/>
</dbReference>